<proteinExistence type="predicted"/>
<feature type="transmembrane region" description="Helical" evidence="1">
    <location>
        <begin position="41"/>
        <end position="62"/>
    </location>
</feature>
<reference evidence="2 3" key="1">
    <citation type="submission" date="2023-03" db="EMBL/GenBank/DDBJ databases">
        <title>Muricauda XX sp. nov. and Muricauda XXX sp. nov., two novel species isolated from Okinawa Trough.</title>
        <authorList>
            <person name="Cao W."/>
            <person name="Deng X."/>
        </authorList>
    </citation>
    <scope>NUCLEOTIDE SEQUENCE [LARGE SCALE GENOMIC DNA]</scope>
    <source>
        <strain evidence="2 3">334s03</strain>
    </source>
</reference>
<dbReference type="EMBL" id="JARFVB010000004">
    <property type="protein sequence ID" value="MDF0716413.1"/>
    <property type="molecule type" value="Genomic_DNA"/>
</dbReference>
<keyword evidence="1" id="KW-0812">Transmembrane</keyword>
<evidence type="ECO:0000256" key="1">
    <source>
        <dbReference type="SAM" id="Phobius"/>
    </source>
</evidence>
<accession>A0ABT5XZ89</accession>
<evidence type="ECO:0000313" key="2">
    <source>
        <dbReference type="EMBL" id="MDF0716413.1"/>
    </source>
</evidence>
<keyword evidence="3" id="KW-1185">Reference proteome</keyword>
<sequence>MSEKVILVILSGYCILHLSILLQIVPHNIVWGGKIESIERLYVLEGLALATMLFLIAVIAMKNRIIKPIFTNKAIKRILLVFAVFFILNTLGNLLAETVIEKVQAILTLYLAIMLIKSSKHKETS</sequence>
<keyword evidence="1" id="KW-0472">Membrane</keyword>
<name>A0ABT5XZ89_9FLAO</name>
<organism evidence="2 3">
    <name type="scientific">Flagellimonas yonaguniensis</name>
    <dbReference type="NCBI Taxonomy" id="3031325"/>
    <lineage>
        <taxon>Bacteria</taxon>
        <taxon>Pseudomonadati</taxon>
        <taxon>Bacteroidota</taxon>
        <taxon>Flavobacteriia</taxon>
        <taxon>Flavobacteriales</taxon>
        <taxon>Flavobacteriaceae</taxon>
        <taxon>Flagellimonas</taxon>
    </lineage>
</organism>
<dbReference type="Proteomes" id="UP001221366">
    <property type="component" value="Unassembled WGS sequence"/>
</dbReference>
<feature type="transmembrane region" description="Helical" evidence="1">
    <location>
        <begin position="74"/>
        <end position="92"/>
    </location>
</feature>
<comment type="caution">
    <text evidence="2">The sequence shown here is derived from an EMBL/GenBank/DDBJ whole genome shotgun (WGS) entry which is preliminary data.</text>
</comment>
<keyword evidence="1" id="KW-1133">Transmembrane helix</keyword>
<feature type="transmembrane region" description="Helical" evidence="1">
    <location>
        <begin position="7"/>
        <end position="29"/>
    </location>
</feature>
<protein>
    <submittedName>
        <fullName evidence="2">Uncharacterized protein</fullName>
    </submittedName>
</protein>
<gene>
    <name evidence="2" type="ORF">PY092_09660</name>
</gene>
<evidence type="ECO:0000313" key="3">
    <source>
        <dbReference type="Proteomes" id="UP001221366"/>
    </source>
</evidence>